<comment type="caution">
    <text evidence="1">The sequence shown here is derived from an EMBL/GenBank/DDBJ whole genome shotgun (WGS) entry which is preliminary data.</text>
</comment>
<evidence type="ECO:0000313" key="1">
    <source>
        <dbReference type="EMBL" id="TID20097.1"/>
    </source>
</evidence>
<dbReference type="AlphaFoldDB" id="A0A4Z1NVF9"/>
<name>A0A4Z1NVF9_9PEZI</name>
<proteinExistence type="predicted"/>
<organism evidence="1 2">
    <name type="scientific">Venturia nashicola</name>
    <dbReference type="NCBI Taxonomy" id="86259"/>
    <lineage>
        <taxon>Eukaryota</taxon>
        <taxon>Fungi</taxon>
        <taxon>Dikarya</taxon>
        <taxon>Ascomycota</taxon>
        <taxon>Pezizomycotina</taxon>
        <taxon>Dothideomycetes</taxon>
        <taxon>Pleosporomycetidae</taxon>
        <taxon>Venturiales</taxon>
        <taxon>Venturiaceae</taxon>
        <taxon>Venturia</taxon>
    </lineage>
</organism>
<protein>
    <submittedName>
        <fullName evidence="1">Uncharacterized protein</fullName>
    </submittedName>
</protein>
<dbReference type="Proteomes" id="UP000298493">
    <property type="component" value="Unassembled WGS sequence"/>
</dbReference>
<reference evidence="1 2" key="1">
    <citation type="submission" date="2019-04" db="EMBL/GenBank/DDBJ databases">
        <title>High contiguity whole genome sequence and gene annotation resource for two Venturia nashicola isolates.</title>
        <authorList>
            <person name="Prokchorchik M."/>
            <person name="Won K."/>
            <person name="Lee Y."/>
            <person name="Choi E.D."/>
            <person name="Segonzac C."/>
            <person name="Sohn K.H."/>
        </authorList>
    </citation>
    <scope>NUCLEOTIDE SEQUENCE [LARGE SCALE GENOMIC DNA]</scope>
    <source>
        <strain evidence="1 2">PRI2</strain>
    </source>
</reference>
<dbReference type="EMBL" id="SNSC02000011">
    <property type="protein sequence ID" value="TID20097.1"/>
    <property type="molecule type" value="Genomic_DNA"/>
</dbReference>
<gene>
    <name evidence="1" type="ORF">E6O75_ATG07557</name>
</gene>
<accession>A0A4Z1NVF9</accession>
<sequence>MVSSRSSTATALTQVAMLATETWGLLKSFRVCAVVVSVIHDPIGKVVTKVQTNQRPEPESSTLLLLFGIQRLILSVVTCSVWGR</sequence>
<keyword evidence="2" id="KW-1185">Reference proteome</keyword>
<evidence type="ECO:0000313" key="2">
    <source>
        <dbReference type="Proteomes" id="UP000298493"/>
    </source>
</evidence>